<evidence type="ECO:0000313" key="4">
    <source>
        <dbReference type="Proteomes" id="UP000253975"/>
    </source>
</evidence>
<accession>A0A369LJD0</accession>
<evidence type="ECO:0000259" key="2">
    <source>
        <dbReference type="Pfam" id="PF13635"/>
    </source>
</evidence>
<dbReference type="EMBL" id="PPTO01000005">
    <property type="protein sequence ID" value="RDB59430.1"/>
    <property type="molecule type" value="Genomic_DNA"/>
</dbReference>
<dbReference type="InterPro" id="IPR025420">
    <property type="entry name" value="DUF4143"/>
</dbReference>
<protein>
    <submittedName>
        <fullName evidence="3">ATPase</fullName>
    </submittedName>
</protein>
<sequence>MFERHYVKTIVDRISEANNPLMQVVVGPRQTGKSTMLGQALAKIDTEQFFISADDAIVPSEEWLQVEWQQARNATRSGSRPVVLVVDEIQKVPHWSLVVKSLYDADRRNDMPVRVVLSGSSSLLLHKGLEDSLMGRFELIHSPHWSYSECFQAFGFSFDDYLYYGGYPGAARFASDDARWISYIREAIIEPTISQDVLALEDIRKPALMRALFRLGATYSAQELSYTKMLGQLQDAGNTVTVAHYLDLLDKAGMLCGIQKYDAKEVRRRKSSPRFMVYDTSLMTASSGIEKSRYLGEPDLRGHLVESAVGARLLARASEEGLGVYWWREGTKEVDFVVSKGFDSLSAIEVKSGKEKGQSGMADFLSAHPSAKRIVVGGAASGACGVEEFLKDEVELFY</sequence>
<organism evidence="3 4">
    <name type="scientific">Slackia isoflavoniconvertens</name>
    <dbReference type="NCBI Taxonomy" id="572010"/>
    <lineage>
        <taxon>Bacteria</taxon>
        <taxon>Bacillati</taxon>
        <taxon>Actinomycetota</taxon>
        <taxon>Coriobacteriia</taxon>
        <taxon>Eggerthellales</taxon>
        <taxon>Eggerthellaceae</taxon>
        <taxon>Slackia</taxon>
    </lineage>
</organism>
<dbReference type="InterPro" id="IPR027417">
    <property type="entry name" value="P-loop_NTPase"/>
</dbReference>
<dbReference type="AlphaFoldDB" id="A0A369LJD0"/>
<dbReference type="PANTHER" id="PTHR43566:SF1">
    <property type="entry name" value="AAA+ ATPASE DOMAIN-CONTAINING PROTEIN"/>
    <property type="match status" value="1"/>
</dbReference>
<dbReference type="SUPFAM" id="SSF52540">
    <property type="entry name" value="P-loop containing nucleoside triphosphate hydrolases"/>
    <property type="match status" value="1"/>
</dbReference>
<comment type="caution">
    <text evidence="3">The sequence shown here is derived from an EMBL/GenBank/DDBJ whole genome shotgun (WGS) entry which is preliminary data.</text>
</comment>
<dbReference type="InterPro" id="IPR041682">
    <property type="entry name" value="AAA_14"/>
</dbReference>
<dbReference type="Pfam" id="PF13173">
    <property type="entry name" value="AAA_14"/>
    <property type="match status" value="1"/>
</dbReference>
<gene>
    <name evidence="3" type="ORF">C1881_04495</name>
</gene>
<evidence type="ECO:0000313" key="3">
    <source>
        <dbReference type="EMBL" id="RDB59430.1"/>
    </source>
</evidence>
<evidence type="ECO:0000259" key="1">
    <source>
        <dbReference type="Pfam" id="PF13173"/>
    </source>
</evidence>
<dbReference type="PANTHER" id="PTHR43566">
    <property type="entry name" value="CONSERVED PROTEIN"/>
    <property type="match status" value="1"/>
</dbReference>
<reference evidence="3 4" key="1">
    <citation type="journal article" date="2018" name="Elife">
        <title>Discovery and characterization of a prevalent human gut bacterial enzyme sufficient for the inactivation of a family of plant toxins.</title>
        <authorList>
            <person name="Koppel N."/>
            <person name="Bisanz J.E."/>
            <person name="Pandelia M.E."/>
            <person name="Turnbaugh P.J."/>
            <person name="Balskus E.P."/>
        </authorList>
    </citation>
    <scope>NUCLEOTIDE SEQUENCE [LARGE SCALE GENOMIC DNA]</scope>
    <source>
        <strain evidence="3 4">OB21 GAM31</strain>
    </source>
</reference>
<name>A0A369LJD0_9ACTN</name>
<feature type="domain" description="AAA" evidence="1">
    <location>
        <begin position="23"/>
        <end position="150"/>
    </location>
</feature>
<proteinExistence type="predicted"/>
<feature type="domain" description="DUF4143" evidence="2">
    <location>
        <begin position="195"/>
        <end position="353"/>
    </location>
</feature>
<dbReference type="Pfam" id="PF13635">
    <property type="entry name" value="DUF4143"/>
    <property type="match status" value="1"/>
</dbReference>
<dbReference type="Proteomes" id="UP000253975">
    <property type="component" value="Unassembled WGS sequence"/>
</dbReference>